<organism evidence="2 3">
    <name type="scientific">Anaerotruncus colihominis</name>
    <dbReference type="NCBI Taxonomy" id="169435"/>
    <lineage>
        <taxon>Bacteria</taxon>
        <taxon>Bacillati</taxon>
        <taxon>Bacillota</taxon>
        <taxon>Clostridia</taxon>
        <taxon>Eubacteriales</taxon>
        <taxon>Oscillospiraceae</taxon>
        <taxon>Anaerotruncus</taxon>
    </lineage>
</organism>
<dbReference type="AlphaFoldDB" id="A0A845QNQ5"/>
<accession>A0A845QNQ5</accession>
<keyword evidence="1" id="KW-1133">Transmembrane helix</keyword>
<sequence length="221" mass="24511">EEIGAALKRHEKKTKLDAEVLEGWVTAAREKSRARKRKYMAAISCVVIVCAGTFSAMNLLVPDAAIAGKNGPITTEEGNNTIVKEGRGEPGENAGEESIIVDDWKKVDGVKKKYPQLLIPQYVPEGYEFSKLEIAVTELFGTYTYTYVQNKNTLSIVQVVGTELEIIKGYDRKFSTEKGIEIRIKEDEGKTGHFFVGENVESIKGNLDDSEYALIADSLER</sequence>
<evidence type="ECO:0000313" key="3">
    <source>
        <dbReference type="Proteomes" id="UP000446866"/>
    </source>
</evidence>
<dbReference type="Proteomes" id="UP000446866">
    <property type="component" value="Unassembled WGS sequence"/>
</dbReference>
<dbReference type="EMBL" id="QXWK01000040">
    <property type="protein sequence ID" value="NBH62865.1"/>
    <property type="molecule type" value="Genomic_DNA"/>
</dbReference>
<name>A0A845QNQ5_9FIRM</name>
<evidence type="ECO:0000313" key="2">
    <source>
        <dbReference type="EMBL" id="NBH62865.1"/>
    </source>
</evidence>
<keyword evidence="1" id="KW-0472">Membrane</keyword>
<reference evidence="2 3" key="1">
    <citation type="submission" date="2018-08" db="EMBL/GenBank/DDBJ databases">
        <title>Murine metabolic-syndrome-specific gut microbial biobank.</title>
        <authorList>
            <person name="Liu C."/>
        </authorList>
    </citation>
    <scope>NUCLEOTIDE SEQUENCE [LARGE SCALE GENOMIC DNA]</scope>
    <source>
        <strain evidence="2 3">28</strain>
    </source>
</reference>
<comment type="caution">
    <text evidence="2">The sequence shown here is derived from an EMBL/GenBank/DDBJ whole genome shotgun (WGS) entry which is preliminary data.</text>
</comment>
<protein>
    <recommendedName>
        <fullName evidence="4">DUF4367 domain-containing protein</fullName>
    </recommendedName>
</protein>
<keyword evidence="3" id="KW-1185">Reference proteome</keyword>
<feature type="transmembrane region" description="Helical" evidence="1">
    <location>
        <begin position="39"/>
        <end position="61"/>
    </location>
</feature>
<proteinExistence type="predicted"/>
<evidence type="ECO:0000256" key="1">
    <source>
        <dbReference type="SAM" id="Phobius"/>
    </source>
</evidence>
<keyword evidence="1" id="KW-0812">Transmembrane</keyword>
<gene>
    <name evidence="2" type="ORF">D0435_14565</name>
</gene>
<dbReference type="RefSeq" id="WP_160203150.1">
    <property type="nucleotide sequence ID" value="NZ_QXWK01000040.1"/>
</dbReference>
<feature type="non-terminal residue" evidence="2">
    <location>
        <position position="1"/>
    </location>
</feature>
<evidence type="ECO:0008006" key="4">
    <source>
        <dbReference type="Google" id="ProtNLM"/>
    </source>
</evidence>